<gene>
    <name evidence="4" type="ORF">ACED33_15560</name>
    <name evidence="5" type="ORF">BCV19_10840</name>
    <name evidence="6" type="ORF">CWO36_17540</name>
    <name evidence="3" type="ORF">L8R85_22125</name>
</gene>
<dbReference type="Proteomes" id="UP001569200">
    <property type="component" value="Unassembled WGS sequence"/>
</dbReference>
<evidence type="ECO:0000313" key="6">
    <source>
        <dbReference type="EMBL" id="PTP17379.1"/>
    </source>
</evidence>
<keyword evidence="1" id="KW-0812">Transmembrane</keyword>
<dbReference type="Proteomes" id="UP001159663">
    <property type="component" value="Unassembled WGS sequence"/>
</dbReference>
<proteinExistence type="predicted"/>
<dbReference type="RefSeq" id="WP_004731117.1">
    <property type="nucleotide sequence ID" value="NZ_AP025509.1"/>
</dbReference>
<evidence type="ECO:0000259" key="2">
    <source>
        <dbReference type="Pfam" id="PF05425"/>
    </source>
</evidence>
<dbReference type="Pfam" id="PF05425">
    <property type="entry name" value="CopD"/>
    <property type="match status" value="1"/>
</dbReference>
<dbReference type="EMBL" id="PIGA01000031">
    <property type="protein sequence ID" value="PTP17379.1"/>
    <property type="molecule type" value="Genomic_DNA"/>
</dbReference>
<feature type="transmembrane region" description="Helical" evidence="1">
    <location>
        <begin position="50"/>
        <end position="70"/>
    </location>
</feature>
<keyword evidence="1" id="KW-1133">Transmembrane helix</keyword>
<reference evidence="4 9" key="6">
    <citation type="submission" date="2024-06" db="EMBL/GenBank/DDBJ databases">
        <authorList>
            <person name="Steensen K."/>
            <person name="Seneca J."/>
            <person name="Bartlau N."/>
            <person name="Yu A.X."/>
            <person name="Polz M.F."/>
        </authorList>
    </citation>
    <scope>NUCLEOTIDE SEQUENCE [LARGE SCALE GENOMIC DNA]</scope>
    <source>
        <strain evidence="4 9">1F145</strain>
    </source>
</reference>
<evidence type="ECO:0000313" key="3">
    <source>
        <dbReference type="EMBL" id="MDH5923725.1"/>
    </source>
</evidence>
<evidence type="ECO:0000313" key="7">
    <source>
        <dbReference type="Proteomes" id="UP000235405"/>
    </source>
</evidence>
<dbReference type="InterPro" id="IPR008457">
    <property type="entry name" value="Cu-R_CopD_dom"/>
</dbReference>
<comment type="caution">
    <text evidence="6">The sequence shown here is derived from an EMBL/GenBank/DDBJ whole genome shotgun (WGS) entry which is preliminary data.</text>
</comment>
<reference evidence="7" key="1">
    <citation type="submission" date="2016-07" db="EMBL/GenBank/DDBJ databases">
        <title>Nontailed viruses are major unrecognized killers of bacteria in the ocean.</title>
        <authorList>
            <person name="Kauffman K."/>
            <person name="Hussain F."/>
            <person name="Yang J."/>
            <person name="Arevalo P."/>
            <person name="Brown J."/>
            <person name="Cutler M."/>
            <person name="Kelly L."/>
            <person name="Polz M.F."/>
        </authorList>
    </citation>
    <scope>NUCLEOTIDE SEQUENCE [LARGE SCALE GENOMIC DNA]</scope>
    <source>
        <strain evidence="7">10N.286.54.F3</strain>
    </source>
</reference>
<evidence type="ECO:0000313" key="8">
    <source>
        <dbReference type="Proteomes" id="UP000244080"/>
    </source>
</evidence>
<evidence type="ECO:0000313" key="9">
    <source>
        <dbReference type="Proteomes" id="UP001569200"/>
    </source>
</evidence>
<feature type="domain" description="Copper resistance protein D" evidence="2">
    <location>
        <begin position="43"/>
        <end position="136"/>
    </location>
</feature>
<protein>
    <submittedName>
        <fullName evidence="3">CopD family protein</fullName>
    </submittedName>
    <submittedName>
        <fullName evidence="6">Copper resistance protein CopD</fullName>
    </submittedName>
</protein>
<feature type="transmembrane region" description="Helical" evidence="1">
    <location>
        <begin position="6"/>
        <end position="29"/>
    </location>
</feature>
<accession>A0A0N8GVT9</accession>
<reference evidence="3" key="5">
    <citation type="submission" date="2022-01" db="EMBL/GenBank/DDBJ databases">
        <title>Vibrio aestuarianus Clade A and Clade B isolates are associated with Pacific oyster (Crassostrea gigas) disease outbreaks across Ireland.</title>
        <authorList>
            <person name="Coyle N."/>
            <person name="O'Toole C."/>
            <person name="Thomas J.C.L."/>
            <person name="Ryder D."/>
            <person name="Cheslett D."/>
            <person name="Feist S."/>
            <person name="Bean T."/>
            <person name="Joseph A."/>
            <person name="Waina A."/>
            <person name="Feil E."/>
            <person name="Verner-Jeffreys D.W."/>
        </authorList>
    </citation>
    <scope>NUCLEOTIDE SEQUENCE</scope>
    <source>
        <strain evidence="3">S/17/14 A</strain>
    </source>
</reference>
<dbReference type="Proteomes" id="UP000244080">
    <property type="component" value="Unassembled WGS sequence"/>
</dbReference>
<evidence type="ECO:0000256" key="1">
    <source>
        <dbReference type="SAM" id="Phobius"/>
    </source>
</evidence>
<organism evidence="6 8">
    <name type="scientific">Vibrio splendidus</name>
    <dbReference type="NCBI Taxonomy" id="29497"/>
    <lineage>
        <taxon>Bacteria</taxon>
        <taxon>Pseudomonadati</taxon>
        <taxon>Pseudomonadota</taxon>
        <taxon>Gammaproteobacteria</taxon>
        <taxon>Vibrionales</taxon>
        <taxon>Vibrionaceae</taxon>
        <taxon>Vibrio</taxon>
    </lineage>
</organism>
<dbReference type="GO" id="GO:0016020">
    <property type="term" value="C:membrane"/>
    <property type="evidence" value="ECO:0007669"/>
    <property type="project" value="InterPro"/>
</dbReference>
<name>A0A0N8GVT9_VIBSP</name>
<feature type="transmembrane region" description="Helical" evidence="1">
    <location>
        <begin position="122"/>
        <end position="141"/>
    </location>
</feature>
<feature type="transmembrane region" description="Helical" evidence="1">
    <location>
        <begin position="82"/>
        <end position="102"/>
    </location>
</feature>
<keyword evidence="1" id="KW-0472">Membrane</keyword>
<dbReference type="EMBL" id="MCSW01000179">
    <property type="protein sequence ID" value="PMF20254.1"/>
    <property type="molecule type" value="Genomic_DNA"/>
</dbReference>
<evidence type="ECO:0000313" key="5">
    <source>
        <dbReference type="EMBL" id="PMF20254.1"/>
    </source>
</evidence>
<keyword evidence="9" id="KW-1185">Reference proteome</keyword>
<reference evidence="5" key="4">
    <citation type="journal article" date="2018" name="Nature">
        <title>A major lineage of non-tailed dsDNA viruses as unrecognized killers of marine bacteria.</title>
        <authorList>
            <person name="Kauffman K.M."/>
            <person name="Hussain F.A."/>
            <person name="Yang J."/>
            <person name="Arevalo P."/>
            <person name="Brown J.M."/>
            <person name="Chang W.K."/>
            <person name="VanInsberghe D."/>
            <person name="Elsherbini J."/>
            <person name="Sharma R.S."/>
            <person name="Cutler M.B."/>
            <person name="Kelly L."/>
            <person name="Polz M.F."/>
        </authorList>
    </citation>
    <scope>NUCLEOTIDE SEQUENCE</scope>
    <source>
        <strain evidence="5">10N.286.54.F3</strain>
    </source>
</reference>
<sequence length="147" mass="16173">MFGVLLVLHVLAATIWTGGHIILSVVILPKVLKHRSPEMLLEFEQGYEKVGMPALVVQVVTGLMLAYHMLPDVSLWFDMSIPLAHGIAAKLTLLSLTVLLALDARFRVIPKLSKDNLVDMALHIVPVTIISILFVVVGVSFRTGWLV</sequence>
<reference evidence="5" key="2">
    <citation type="submission" date="2016-07" db="EMBL/GenBank/DDBJ databases">
        <authorList>
            <person name="Wan K."/>
            <person name="Booth B."/>
            <person name="Spirohn K."/>
            <person name="Hao T."/>
            <person name="Hu Y."/>
            <person name="Calderwood M."/>
            <person name="Hill D."/>
            <person name="Mohr S."/>
            <person name="Vidal M."/>
            <person name="Celniker S."/>
            <person name="Perrimon N."/>
        </authorList>
    </citation>
    <scope>NUCLEOTIDE SEQUENCE</scope>
    <source>
        <strain evidence="5">10N.286.54.F3</strain>
    </source>
</reference>
<dbReference type="AlphaFoldDB" id="A0A0N8GVT9"/>
<dbReference type="GeneID" id="77317715"/>
<dbReference type="Proteomes" id="UP000235405">
    <property type="component" value="Unassembled WGS sequence"/>
</dbReference>
<dbReference type="EMBL" id="JAKMYX010000125">
    <property type="protein sequence ID" value="MDH5923725.1"/>
    <property type="molecule type" value="Genomic_DNA"/>
</dbReference>
<accession>A0A1C3J0A8</accession>
<reference evidence="6 8" key="3">
    <citation type="submission" date="2017-11" db="EMBL/GenBank/DDBJ databases">
        <title>Population delineation of vibrios coincides with oyster pathogenicity.</title>
        <authorList>
            <person name="Bruto M."/>
            <person name="Labreuche Y."/>
            <person name="James A."/>
            <person name="Piel D."/>
            <person name="Chenivesse S."/>
            <person name="Petton B."/>
            <person name="Polz M.F."/>
            <person name="Le Roux F."/>
        </authorList>
    </citation>
    <scope>NUCLEOTIDE SEQUENCE [LARGE SCALE GENOMIC DNA]</scope>
    <source>
        <strain evidence="6 8">1F_55</strain>
    </source>
</reference>
<dbReference type="EMBL" id="JBGOOW010000018">
    <property type="protein sequence ID" value="MEZ8182101.1"/>
    <property type="molecule type" value="Genomic_DNA"/>
</dbReference>
<evidence type="ECO:0000313" key="4">
    <source>
        <dbReference type="EMBL" id="MEZ8182101.1"/>
    </source>
</evidence>